<name>A9NPS5_PICSI</name>
<dbReference type="PANTHER" id="PTHR26312">
    <property type="entry name" value="TETRATRICOPEPTIDE REPEAT PROTEIN 5"/>
    <property type="match status" value="1"/>
</dbReference>
<dbReference type="InterPro" id="IPR011990">
    <property type="entry name" value="TPR-like_helical_dom_sf"/>
</dbReference>
<dbReference type="Gene3D" id="1.25.40.10">
    <property type="entry name" value="Tetratricopeptide repeat domain"/>
    <property type="match status" value="1"/>
</dbReference>
<evidence type="ECO:0000313" key="2">
    <source>
        <dbReference type="EMBL" id="ABK22636.1"/>
    </source>
</evidence>
<dbReference type="PANTHER" id="PTHR26312:SF222">
    <property type="entry name" value="EXPRESSED PROTEIN"/>
    <property type="match status" value="1"/>
</dbReference>
<reference evidence="2" key="1">
    <citation type="journal article" date="2008" name="BMC Genomics">
        <title>A conifer genomics resource of 200,000 spruce (Picea spp.) ESTs and 6,464 high-quality, sequence-finished full-length cDNAs for Sitka spruce (Picea sitchensis).</title>
        <authorList>
            <person name="Ralph S.G."/>
            <person name="Chun H.J."/>
            <person name="Kolosova N."/>
            <person name="Cooper D."/>
            <person name="Oddy C."/>
            <person name="Ritland C.E."/>
            <person name="Kirkpatrick R."/>
            <person name="Moore R."/>
            <person name="Barber S."/>
            <person name="Holt R.A."/>
            <person name="Jones S.J."/>
            <person name="Marra M.A."/>
            <person name="Douglas C.J."/>
            <person name="Ritland K."/>
            <person name="Bohlmann J."/>
        </authorList>
    </citation>
    <scope>NUCLEOTIDE SEQUENCE</scope>
    <source>
        <tissue evidence="2">Bark</tissue>
    </source>
</reference>
<dbReference type="AlphaFoldDB" id="A9NPS5"/>
<feature type="region of interest" description="Disordered" evidence="1">
    <location>
        <begin position="110"/>
        <end position="170"/>
    </location>
</feature>
<organism evidence="2">
    <name type="scientific">Picea sitchensis</name>
    <name type="common">Sitka spruce</name>
    <name type="synonym">Pinus sitchensis</name>
    <dbReference type="NCBI Taxonomy" id="3332"/>
    <lineage>
        <taxon>Eukaryota</taxon>
        <taxon>Viridiplantae</taxon>
        <taxon>Streptophyta</taxon>
        <taxon>Embryophyta</taxon>
        <taxon>Tracheophyta</taxon>
        <taxon>Spermatophyta</taxon>
        <taxon>Pinopsida</taxon>
        <taxon>Pinidae</taxon>
        <taxon>Conifers I</taxon>
        <taxon>Pinales</taxon>
        <taxon>Pinaceae</taxon>
        <taxon>Picea</taxon>
    </lineage>
</organism>
<dbReference type="EMBL" id="EF083286">
    <property type="protein sequence ID" value="ABK22636.1"/>
    <property type="molecule type" value="mRNA"/>
</dbReference>
<sequence>MFLDVELNFISFLHFFHLAFSFYSAAKMLLRSSSSPILGSIHPMLGQSEALKELEPESSLGRCKSGRLLSSSCAFGSGTWDLEAGLHKSSSKSFKPAHKVAIVVDRMGSEKPSISGRKNDVLRPAGGGGKEGSASSPVVKNSQSVSETEDGAMHIGRGFGTDGGSQEVSRADSVSDCTEVYFQKMLEANPGNSLLLRNYAKFLHEVQGNLAKAEEYYERAILASPGDGEVLALYAKLMWEVRRDAHHAEAYFDQAVQANPDDCFVLGSYAHFLWDSEEGEAGRADSEMQQSSAALVMSYNSATEAV</sequence>
<proteinExistence type="evidence at transcript level"/>
<protein>
    <submittedName>
        <fullName evidence="2">Uncharacterized protein</fullName>
    </submittedName>
</protein>
<accession>A9NPS5</accession>
<evidence type="ECO:0000256" key="1">
    <source>
        <dbReference type="SAM" id="MobiDB-lite"/>
    </source>
</evidence>
<dbReference type="Pfam" id="PF14559">
    <property type="entry name" value="TPR_19"/>
    <property type="match status" value="1"/>
</dbReference>
<dbReference type="SUPFAM" id="SSF48452">
    <property type="entry name" value="TPR-like"/>
    <property type="match status" value="1"/>
</dbReference>